<dbReference type="PROSITE" id="PS50931">
    <property type="entry name" value="HTH_LYSR"/>
    <property type="match status" value="1"/>
</dbReference>
<reference evidence="7 8" key="1">
    <citation type="journal article" date="2015" name="Stand. Genomic Sci.">
        <title>Genomic Encyclopedia of Bacterial and Archaeal Type Strains, Phase III: the genomes of soil and plant-associated and newly described type strains.</title>
        <authorList>
            <person name="Whitman W.B."/>
            <person name="Woyke T."/>
            <person name="Klenk H.P."/>
            <person name="Zhou Y."/>
            <person name="Lilburn T.G."/>
            <person name="Beck B.J."/>
            <person name="De Vos P."/>
            <person name="Vandamme P."/>
            <person name="Eisen J.A."/>
            <person name="Garrity G."/>
            <person name="Hugenholtz P."/>
            <person name="Kyrpides N.C."/>
        </authorList>
    </citation>
    <scope>NUCLEOTIDE SEQUENCE [LARGE SCALE GENOMIC DNA]</scope>
    <source>
        <strain evidence="7 8">CGMCC 1.10685</strain>
    </source>
</reference>
<keyword evidence="9" id="KW-1185">Reference proteome</keyword>
<evidence type="ECO:0000313" key="9">
    <source>
        <dbReference type="Proteomes" id="UP000437862"/>
    </source>
</evidence>
<sequence>MTFTQLEIFVMVAEMRGFTSAALRLGISQSAVSHAIRSLEQELDVQLVERQQAAVDVTELGGRLLLRAREILGLTEAMRQDAAVARGLNQGLIRIGSFGPTSSLKLLPAILKVFRARYPGIEVQIDEGPDAAVIQWVADRRVDVGFAVLPDDRFDTVPLVEDQLVALLQHDHALAAKRSVTLEELATFPFIMPEQGCSALVEPLFAQAGLAPKVRYRMSQMVTVLGLVDSGDGVAVMPELALPYSMGQTHPRIAVRPLRPMAKRRVGLIFRNLAQAAPAVQAFAEIARVAAKGIREPERLSA</sequence>
<dbReference type="Pfam" id="PF00126">
    <property type="entry name" value="HTH_1"/>
    <property type="match status" value="1"/>
</dbReference>
<dbReference type="SUPFAM" id="SSF46785">
    <property type="entry name" value="Winged helix' DNA-binding domain"/>
    <property type="match status" value="1"/>
</dbReference>
<evidence type="ECO:0000313" key="8">
    <source>
        <dbReference type="Proteomes" id="UP000315112"/>
    </source>
</evidence>
<dbReference type="PRINTS" id="PR00039">
    <property type="entry name" value="HTHLYSR"/>
</dbReference>
<dbReference type="InterPro" id="IPR036390">
    <property type="entry name" value="WH_DNA-bd_sf"/>
</dbReference>
<dbReference type="GO" id="GO:0003700">
    <property type="term" value="F:DNA-binding transcription factor activity"/>
    <property type="evidence" value="ECO:0007669"/>
    <property type="project" value="InterPro"/>
</dbReference>
<evidence type="ECO:0000256" key="4">
    <source>
        <dbReference type="ARBA" id="ARBA00023163"/>
    </source>
</evidence>
<dbReference type="CDD" id="cd05466">
    <property type="entry name" value="PBP2_LTTR_substrate"/>
    <property type="match status" value="1"/>
</dbReference>
<keyword evidence="3 7" id="KW-0238">DNA-binding</keyword>
<evidence type="ECO:0000313" key="6">
    <source>
        <dbReference type="EMBL" id="QGZ40357.1"/>
    </source>
</evidence>
<dbReference type="Gene3D" id="1.10.10.10">
    <property type="entry name" value="Winged helix-like DNA-binding domain superfamily/Winged helix DNA-binding domain"/>
    <property type="match status" value="1"/>
</dbReference>
<proteinExistence type="inferred from homology"/>
<dbReference type="InterPro" id="IPR050950">
    <property type="entry name" value="HTH-type_LysR_regulators"/>
</dbReference>
<gene>
    <name evidence="6" type="ORF">GO485_15705</name>
    <name evidence="7" type="ORF">IP92_05113</name>
</gene>
<dbReference type="PANTHER" id="PTHR30419">
    <property type="entry name" value="HTH-TYPE TRANSCRIPTIONAL REGULATOR YBHD"/>
    <property type="match status" value="1"/>
</dbReference>
<reference evidence="6 9" key="3">
    <citation type="submission" date="2019-12" db="EMBL/GenBank/DDBJ databases">
        <title>Draft Genome Sequences of Six Type Strains of the Genus Massilia.</title>
        <authorList>
            <person name="Miess H."/>
            <person name="Frediansyah A."/>
            <person name="Goeker M."/>
            <person name="Gross H."/>
        </authorList>
    </citation>
    <scope>NUCLEOTIDE SEQUENCE [LARGE SCALE GENOMIC DNA]</scope>
    <source>
        <strain evidence="6 9">DSM 26639</strain>
    </source>
</reference>
<dbReference type="InterPro" id="IPR005119">
    <property type="entry name" value="LysR_subst-bd"/>
</dbReference>
<dbReference type="AlphaFoldDB" id="A0A562PGP6"/>
<evidence type="ECO:0000256" key="1">
    <source>
        <dbReference type="ARBA" id="ARBA00009437"/>
    </source>
</evidence>
<protein>
    <submittedName>
        <fullName evidence="7">DNA-binding transcriptional LysR family regulator</fullName>
    </submittedName>
    <submittedName>
        <fullName evidence="6">LysR family transcriptional regulator</fullName>
    </submittedName>
</protein>
<dbReference type="InterPro" id="IPR036388">
    <property type="entry name" value="WH-like_DNA-bd_sf"/>
</dbReference>
<comment type="similarity">
    <text evidence="1">Belongs to the LysR transcriptional regulatory family.</text>
</comment>
<dbReference type="Gene3D" id="3.40.190.290">
    <property type="match status" value="1"/>
</dbReference>
<evidence type="ECO:0000256" key="2">
    <source>
        <dbReference type="ARBA" id="ARBA00023015"/>
    </source>
</evidence>
<name>A0A562PGP6_9BURK</name>
<dbReference type="PANTHER" id="PTHR30419:SF24">
    <property type="entry name" value="HTH-TYPE TRANSCRIPTIONAL REGULATOR CZCR"/>
    <property type="match status" value="1"/>
</dbReference>
<dbReference type="Pfam" id="PF03466">
    <property type="entry name" value="LysR_substrate"/>
    <property type="match status" value="1"/>
</dbReference>
<evidence type="ECO:0000313" key="7">
    <source>
        <dbReference type="EMBL" id="TWI43548.1"/>
    </source>
</evidence>
<dbReference type="EMBL" id="VLKW01000012">
    <property type="protein sequence ID" value="TWI43548.1"/>
    <property type="molecule type" value="Genomic_DNA"/>
</dbReference>
<dbReference type="InterPro" id="IPR000847">
    <property type="entry name" value="LysR_HTH_N"/>
</dbReference>
<feature type="domain" description="HTH lysR-type" evidence="5">
    <location>
        <begin position="1"/>
        <end position="58"/>
    </location>
</feature>
<dbReference type="Proteomes" id="UP000315112">
    <property type="component" value="Unassembled WGS sequence"/>
</dbReference>
<keyword evidence="2" id="KW-0805">Transcription regulation</keyword>
<dbReference type="Proteomes" id="UP000437862">
    <property type="component" value="Chromosome"/>
</dbReference>
<dbReference type="GO" id="GO:0005829">
    <property type="term" value="C:cytosol"/>
    <property type="evidence" value="ECO:0007669"/>
    <property type="project" value="TreeGrafter"/>
</dbReference>
<organism evidence="7 8">
    <name type="scientific">Pseudoduganella flava</name>
    <dbReference type="NCBI Taxonomy" id="871742"/>
    <lineage>
        <taxon>Bacteria</taxon>
        <taxon>Pseudomonadati</taxon>
        <taxon>Pseudomonadota</taxon>
        <taxon>Betaproteobacteria</taxon>
        <taxon>Burkholderiales</taxon>
        <taxon>Oxalobacteraceae</taxon>
        <taxon>Telluria group</taxon>
        <taxon>Pseudoduganella</taxon>
    </lineage>
</organism>
<reference evidence="7" key="2">
    <citation type="submission" date="2019-07" db="EMBL/GenBank/DDBJ databases">
        <authorList>
            <person name="Whitman W."/>
            <person name="Huntemann M."/>
            <person name="Clum A."/>
            <person name="Pillay M."/>
            <person name="Palaniappan K."/>
            <person name="Varghese N."/>
            <person name="Mikhailova N."/>
            <person name="Stamatis D."/>
            <person name="Reddy T."/>
            <person name="Daum C."/>
            <person name="Shapiro N."/>
            <person name="Ivanova N."/>
            <person name="Kyrpides N."/>
            <person name="Woyke T."/>
        </authorList>
    </citation>
    <scope>NUCLEOTIDE SEQUENCE</scope>
    <source>
        <strain evidence="7">CGMCC 1.10685</strain>
    </source>
</reference>
<accession>A0A562PGP6</accession>
<evidence type="ECO:0000256" key="3">
    <source>
        <dbReference type="ARBA" id="ARBA00023125"/>
    </source>
</evidence>
<evidence type="ECO:0000259" key="5">
    <source>
        <dbReference type="PROSITE" id="PS50931"/>
    </source>
</evidence>
<dbReference type="GO" id="GO:0003677">
    <property type="term" value="F:DNA binding"/>
    <property type="evidence" value="ECO:0007669"/>
    <property type="project" value="UniProtKB-KW"/>
</dbReference>
<dbReference type="FunFam" id="1.10.10.10:FF:000001">
    <property type="entry name" value="LysR family transcriptional regulator"/>
    <property type="match status" value="1"/>
</dbReference>
<dbReference type="OrthoDB" id="9786526at2"/>
<dbReference type="EMBL" id="CP046904">
    <property type="protein sequence ID" value="QGZ40357.1"/>
    <property type="molecule type" value="Genomic_DNA"/>
</dbReference>
<dbReference type="RefSeq" id="WP_145880615.1">
    <property type="nucleotide sequence ID" value="NZ_CP046904.1"/>
</dbReference>
<keyword evidence="4" id="KW-0804">Transcription</keyword>
<dbReference type="SUPFAM" id="SSF53850">
    <property type="entry name" value="Periplasmic binding protein-like II"/>
    <property type="match status" value="1"/>
</dbReference>